<keyword evidence="2" id="KW-1133">Transmembrane helix</keyword>
<organism evidence="4 5">
    <name type="scientific">Alsobacter ponti</name>
    <dbReference type="NCBI Taxonomy" id="2962936"/>
    <lineage>
        <taxon>Bacteria</taxon>
        <taxon>Pseudomonadati</taxon>
        <taxon>Pseudomonadota</taxon>
        <taxon>Alphaproteobacteria</taxon>
        <taxon>Hyphomicrobiales</taxon>
        <taxon>Alsobacteraceae</taxon>
        <taxon>Alsobacter</taxon>
    </lineage>
</organism>
<dbReference type="Pfam" id="PF13400">
    <property type="entry name" value="Tad"/>
    <property type="match status" value="1"/>
</dbReference>
<sequence>MIDDNTMLRRFRSDETGVVLPLVAMSIVVLIGGAALAIDISRFYATQSSLQKAADAFALAGAAELDGSADSIDRAKLAVNGLMASQNTVDGVAVTPSAIRFYSSLPADDTDLDTSTALAETAQAQARFIEVRTQANLTTVFPLELVGLNGTAMGTGGVAVAGFGNVFCRVVPLFACDDGYTNGSVAVGKEVILKYPSGNTFNSGNFGFLDAVDTTDTSANGTKSVAKQIGGLNPNVCFSTRGVDLRTGNPSPVVAAVNFRFGVYNPPYASMNNNASYPPARVVRKGYTYTGGQACNANPAQDTVNATAAQQALAMGGDGTSGWDWLNYWKVGHGGAAPPSSYGWSTTTPPTRHDVYLKEKAEALAATDLRSPGDPLSSPKINGELARPECGNTSVNPDLYDDRRTIYMAIVTCPAGGLNGNQSNVPVVATAKFFITRPAASQGSDNTIYGEFQGLSTPSNTSNQIMKDIVVLYR</sequence>
<accession>A0ABT1LEB6</accession>
<keyword evidence="2" id="KW-0812">Transmembrane</keyword>
<keyword evidence="5" id="KW-1185">Reference proteome</keyword>
<dbReference type="RefSeq" id="WP_254741867.1">
    <property type="nucleotide sequence ID" value="NZ_JANCLU010000009.1"/>
</dbReference>
<gene>
    <name evidence="4" type="ORF">NK718_11180</name>
</gene>
<dbReference type="InterPro" id="IPR028087">
    <property type="entry name" value="Tad_N"/>
</dbReference>
<evidence type="ECO:0000313" key="4">
    <source>
        <dbReference type="EMBL" id="MCP8939080.1"/>
    </source>
</evidence>
<feature type="domain" description="Putative Flp pilus-assembly TadG-like N-terminal" evidence="3">
    <location>
        <begin position="17"/>
        <end position="63"/>
    </location>
</feature>
<evidence type="ECO:0000256" key="2">
    <source>
        <dbReference type="SAM" id="Phobius"/>
    </source>
</evidence>
<keyword evidence="2" id="KW-0472">Membrane</keyword>
<feature type="region of interest" description="Disordered" evidence="1">
    <location>
        <begin position="369"/>
        <end position="389"/>
    </location>
</feature>
<name>A0ABT1LEB6_9HYPH</name>
<reference evidence="4 5" key="1">
    <citation type="submission" date="2022-07" db="EMBL/GenBank/DDBJ databases">
        <authorList>
            <person name="Li W.-J."/>
            <person name="Deng Q.-Q."/>
        </authorList>
    </citation>
    <scope>NUCLEOTIDE SEQUENCE [LARGE SCALE GENOMIC DNA]</scope>
    <source>
        <strain evidence="4 5">SYSU M60028</strain>
    </source>
</reference>
<protein>
    <submittedName>
        <fullName evidence="4">Pilus assembly protein TadG-related protein</fullName>
    </submittedName>
</protein>
<comment type="caution">
    <text evidence="4">The sequence shown here is derived from an EMBL/GenBank/DDBJ whole genome shotgun (WGS) entry which is preliminary data.</text>
</comment>
<proteinExistence type="predicted"/>
<evidence type="ECO:0000256" key="1">
    <source>
        <dbReference type="SAM" id="MobiDB-lite"/>
    </source>
</evidence>
<dbReference type="Proteomes" id="UP001205890">
    <property type="component" value="Unassembled WGS sequence"/>
</dbReference>
<dbReference type="EMBL" id="JANCLU010000009">
    <property type="protein sequence ID" value="MCP8939080.1"/>
    <property type="molecule type" value="Genomic_DNA"/>
</dbReference>
<feature type="transmembrane region" description="Helical" evidence="2">
    <location>
        <begin position="17"/>
        <end position="38"/>
    </location>
</feature>
<evidence type="ECO:0000313" key="5">
    <source>
        <dbReference type="Proteomes" id="UP001205890"/>
    </source>
</evidence>
<evidence type="ECO:0000259" key="3">
    <source>
        <dbReference type="Pfam" id="PF13400"/>
    </source>
</evidence>